<keyword evidence="7" id="KW-0735">Signal-anchor</keyword>
<dbReference type="InterPro" id="IPR031481">
    <property type="entry name" value="Glyco_tran_10_N"/>
</dbReference>
<evidence type="ECO:0000256" key="8">
    <source>
        <dbReference type="ARBA" id="ARBA00022989"/>
    </source>
</evidence>
<dbReference type="Proteomes" id="UP000759131">
    <property type="component" value="Unassembled WGS sequence"/>
</dbReference>
<keyword evidence="6 12" id="KW-0812">Transmembrane</keyword>
<keyword evidence="4 12" id="KW-0328">Glycosyltransferase</keyword>
<dbReference type="EC" id="2.4.1.-" evidence="12"/>
<evidence type="ECO:0000256" key="10">
    <source>
        <dbReference type="ARBA" id="ARBA00023136"/>
    </source>
</evidence>
<keyword evidence="8" id="KW-1133">Transmembrane helix</keyword>
<evidence type="ECO:0000313" key="16">
    <source>
        <dbReference type="Proteomes" id="UP000759131"/>
    </source>
</evidence>
<keyword evidence="10" id="KW-0472">Membrane</keyword>
<evidence type="ECO:0000259" key="13">
    <source>
        <dbReference type="Pfam" id="PF00852"/>
    </source>
</evidence>
<evidence type="ECO:0000256" key="11">
    <source>
        <dbReference type="ARBA" id="ARBA00023180"/>
    </source>
</evidence>
<dbReference type="PANTHER" id="PTHR48438">
    <property type="entry name" value="ALPHA-(1,3)-FUCOSYLTRANSFERASE C-RELATED"/>
    <property type="match status" value="1"/>
</dbReference>
<accession>A0A7R9KHQ4</accession>
<evidence type="ECO:0000256" key="1">
    <source>
        <dbReference type="ARBA" id="ARBA00004447"/>
    </source>
</evidence>
<organism evidence="15">
    <name type="scientific">Medioppia subpectinata</name>
    <dbReference type="NCBI Taxonomy" id="1979941"/>
    <lineage>
        <taxon>Eukaryota</taxon>
        <taxon>Metazoa</taxon>
        <taxon>Ecdysozoa</taxon>
        <taxon>Arthropoda</taxon>
        <taxon>Chelicerata</taxon>
        <taxon>Arachnida</taxon>
        <taxon>Acari</taxon>
        <taxon>Acariformes</taxon>
        <taxon>Sarcoptiformes</taxon>
        <taxon>Oribatida</taxon>
        <taxon>Brachypylina</taxon>
        <taxon>Oppioidea</taxon>
        <taxon>Oppiidae</taxon>
        <taxon>Medioppia</taxon>
    </lineage>
</organism>
<evidence type="ECO:0000256" key="7">
    <source>
        <dbReference type="ARBA" id="ARBA00022968"/>
    </source>
</evidence>
<dbReference type="EMBL" id="CAJPIZ010001659">
    <property type="protein sequence ID" value="CAG2103856.1"/>
    <property type="molecule type" value="Genomic_DNA"/>
</dbReference>
<keyword evidence="16" id="KW-1185">Reference proteome</keyword>
<dbReference type="Gene3D" id="3.40.50.11660">
    <property type="entry name" value="Glycosyl transferase family 10, C-terminal domain"/>
    <property type="match status" value="2"/>
</dbReference>
<dbReference type="Pfam" id="PF00852">
    <property type="entry name" value="Glyco_transf_10"/>
    <property type="match status" value="2"/>
</dbReference>
<dbReference type="UniPathway" id="UPA00378"/>
<sequence>MPRITLTRVILVVILITCVTLLAVDVWFELQFINSVNTSQHNNELNHNQLIVSAKEPKDAPKHSSLHNSVTNDLIDGHLNERSLNGLNGNTNRHNYRLNVLNHNLNADKPWFMANGSRRPTSRMADALALWPEDHTTDHTEDRIVNQLMYFPADYKPSSNELKKIVLYLGRGGWNDVPMGRTKFVSDKCPVDRCFLTSNAAEAPEADAIFFKERFQWPKHRRPMHQIWILFLLECPLHTQLFTHLGHRVFNWTATYRHDSDIVAPYEKFVPYSQTIPKQSALKNWAEGKTKEVAWFVSNCGARNKRLEYARELSRYIEVDIYGSHNSLDYNLIPIVMGAHPDDYRRSSPPNSYIHVDNFESPKALANYLHILSANPQLYNKYFEWKSSGEFINTYFWCRVCALLHSKHSKPSRGYQDISNWWSPQGICNNGQHNWAQESHH</sequence>
<dbReference type="InterPro" id="IPR001503">
    <property type="entry name" value="Glyco_trans_10"/>
</dbReference>
<evidence type="ECO:0000256" key="6">
    <source>
        <dbReference type="ARBA" id="ARBA00022692"/>
    </source>
</evidence>
<evidence type="ECO:0000259" key="14">
    <source>
        <dbReference type="Pfam" id="PF17039"/>
    </source>
</evidence>
<evidence type="ECO:0000256" key="9">
    <source>
        <dbReference type="ARBA" id="ARBA00023034"/>
    </source>
</evidence>
<keyword evidence="9 12" id="KW-0333">Golgi apparatus</keyword>
<name>A0A7R9KHQ4_9ACAR</name>
<feature type="domain" description="Fucosyltransferase C-terminal" evidence="13">
    <location>
        <begin position="326"/>
        <end position="421"/>
    </location>
</feature>
<keyword evidence="5 12" id="KW-0808">Transferase</keyword>
<dbReference type="AlphaFoldDB" id="A0A7R9KHQ4"/>
<dbReference type="PANTHER" id="PTHR48438:SF1">
    <property type="entry name" value="ALPHA-(1,3)-FUCOSYLTRANSFERASE C-RELATED"/>
    <property type="match status" value="1"/>
</dbReference>
<dbReference type="GO" id="GO:0032580">
    <property type="term" value="C:Golgi cisterna membrane"/>
    <property type="evidence" value="ECO:0007669"/>
    <property type="project" value="UniProtKB-SubCell"/>
</dbReference>
<comment type="subcellular location">
    <subcellularLocation>
        <location evidence="1 12">Golgi apparatus</location>
        <location evidence="1 12">Golgi stack membrane</location>
        <topology evidence="1 12">Single-pass type II membrane protein</topology>
    </subcellularLocation>
</comment>
<evidence type="ECO:0000256" key="5">
    <source>
        <dbReference type="ARBA" id="ARBA00022679"/>
    </source>
</evidence>
<dbReference type="EMBL" id="OC856234">
    <property type="protein sequence ID" value="CAD7623426.1"/>
    <property type="molecule type" value="Genomic_DNA"/>
</dbReference>
<feature type="domain" description="Fucosyltransferase C-terminal" evidence="13">
    <location>
        <begin position="287"/>
        <end position="324"/>
    </location>
</feature>
<protein>
    <recommendedName>
        <fullName evidence="12">Fucosyltransferase</fullName>
        <ecNumber evidence="12">2.4.1.-</ecNumber>
    </recommendedName>
</protein>
<dbReference type="SUPFAM" id="SSF53756">
    <property type="entry name" value="UDP-Glycosyltransferase/glycogen phosphorylase"/>
    <property type="match status" value="1"/>
</dbReference>
<evidence type="ECO:0000256" key="4">
    <source>
        <dbReference type="ARBA" id="ARBA00022676"/>
    </source>
</evidence>
<dbReference type="OrthoDB" id="427096at2759"/>
<feature type="domain" description="Fucosyltransferase N-terminal" evidence="14">
    <location>
        <begin position="174"/>
        <end position="266"/>
    </location>
</feature>
<reference evidence="15" key="1">
    <citation type="submission" date="2020-11" db="EMBL/GenBank/DDBJ databases">
        <authorList>
            <person name="Tran Van P."/>
        </authorList>
    </citation>
    <scope>NUCLEOTIDE SEQUENCE</scope>
</reference>
<comment type="pathway">
    <text evidence="2">Protein modification; protein glycosylation.</text>
</comment>
<evidence type="ECO:0000256" key="2">
    <source>
        <dbReference type="ARBA" id="ARBA00004922"/>
    </source>
</evidence>
<keyword evidence="11" id="KW-0325">Glycoprotein</keyword>
<dbReference type="InterPro" id="IPR038577">
    <property type="entry name" value="GT10-like_C_sf"/>
</dbReference>
<dbReference type="GO" id="GO:0008417">
    <property type="term" value="F:fucosyltransferase activity"/>
    <property type="evidence" value="ECO:0007669"/>
    <property type="project" value="InterPro"/>
</dbReference>
<evidence type="ECO:0000256" key="3">
    <source>
        <dbReference type="ARBA" id="ARBA00008919"/>
    </source>
</evidence>
<dbReference type="InterPro" id="IPR055270">
    <property type="entry name" value="Glyco_tran_10_C"/>
</dbReference>
<evidence type="ECO:0000313" key="15">
    <source>
        <dbReference type="EMBL" id="CAD7623426.1"/>
    </source>
</evidence>
<gene>
    <name evidence="15" type="ORF">OSB1V03_LOCUS3882</name>
</gene>
<proteinExistence type="inferred from homology"/>
<comment type="similarity">
    <text evidence="3 12">Belongs to the glycosyltransferase 10 family.</text>
</comment>
<dbReference type="Pfam" id="PF17039">
    <property type="entry name" value="Glyco_tran_10_N"/>
    <property type="match status" value="1"/>
</dbReference>
<evidence type="ECO:0000256" key="12">
    <source>
        <dbReference type="RuleBase" id="RU003832"/>
    </source>
</evidence>